<accession>A0A6V8KAP7</accession>
<dbReference type="RefSeq" id="WP_173062618.1">
    <property type="nucleotide sequence ID" value="NZ_BAABGO010000016.1"/>
</dbReference>
<reference evidence="1 2" key="2">
    <citation type="submission" date="2020-03" db="EMBL/GenBank/DDBJ databases">
        <authorList>
            <person name="Ichikawa N."/>
            <person name="Kimura A."/>
            <person name="Kitahashi Y."/>
            <person name="Uohara A."/>
        </authorList>
    </citation>
    <scope>NUCLEOTIDE SEQUENCE [LARGE SCALE GENOMIC DNA]</scope>
    <source>
        <strain evidence="1 2">NBRC 108639</strain>
    </source>
</reference>
<keyword evidence="2" id="KW-1185">Reference proteome</keyword>
<name>A0A6V8KAP7_9ACTN</name>
<evidence type="ECO:0000313" key="1">
    <source>
        <dbReference type="EMBL" id="GFJ82302.1"/>
    </source>
</evidence>
<reference evidence="1 2" key="1">
    <citation type="submission" date="2020-03" db="EMBL/GenBank/DDBJ databases">
        <title>Whole genome shotgun sequence of Phytohabitans houttuyneae NBRC 108639.</title>
        <authorList>
            <person name="Komaki H."/>
            <person name="Tamura T."/>
        </authorList>
    </citation>
    <scope>NUCLEOTIDE SEQUENCE [LARGE SCALE GENOMIC DNA]</scope>
    <source>
        <strain evidence="1 2">NBRC 108639</strain>
    </source>
</reference>
<dbReference type="AlphaFoldDB" id="A0A6V8KAP7"/>
<comment type="caution">
    <text evidence="1">The sequence shown here is derived from an EMBL/GenBank/DDBJ whole genome shotgun (WGS) entry which is preliminary data.</text>
</comment>
<dbReference type="Proteomes" id="UP000482800">
    <property type="component" value="Unassembled WGS sequence"/>
</dbReference>
<sequence length="306" mass="34736">MVLKAKNRYYWSTRRQLEIGVARALDWLVDPGFPIGDPETIPDILRDLPMVIAAQLEYEPCKALERLIAEAIDYVDPHADDARRTGGDPGAVKRQAYKTVMLKQMFGLTPETRGKSYDYRFGLFADDFERFPLHSQVRGYIRAEYLPDVASYLCMGAADRSPDLPDLDELENALDRIITKGLPLMPEVASAELLAFLPTVGFSESMQERVARMDCHLHRQLDAFVMEHYAEAARIFFAAAPGTKGTKVKARMQKIALVLDAGNGLDNIKNTVRPKVLEGLAWQLYRLKLEEQNRARITSREQVDYR</sequence>
<protein>
    <submittedName>
        <fullName evidence="1">Uncharacterized protein</fullName>
    </submittedName>
</protein>
<gene>
    <name evidence="1" type="ORF">Phou_064820</name>
</gene>
<evidence type="ECO:0000313" key="2">
    <source>
        <dbReference type="Proteomes" id="UP000482800"/>
    </source>
</evidence>
<dbReference type="EMBL" id="BLPF01000002">
    <property type="protein sequence ID" value="GFJ82302.1"/>
    <property type="molecule type" value="Genomic_DNA"/>
</dbReference>
<proteinExistence type="predicted"/>
<organism evidence="1 2">
    <name type="scientific">Phytohabitans houttuyneae</name>
    <dbReference type="NCBI Taxonomy" id="1076126"/>
    <lineage>
        <taxon>Bacteria</taxon>
        <taxon>Bacillati</taxon>
        <taxon>Actinomycetota</taxon>
        <taxon>Actinomycetes</taxon>
        <taxon>Micromonosporales</taxon>
        <taxon>Micromonosporaceae</taxon>
    </lineage>
</organism>